<reference evidence="9" key="1">
    <citation type="submission" date="2018-04" db="EMBL/GenBank/DDBJ databases">
        <title>Transcriptome assembly of Sipha flava.</title>
        <authorList>
            <person name="Scully E.D."/>
            <person name="Geib S.M."/>
            <person name="Palmer N.A."/>
            <person name="Koch K."/>
            <person name="Bradshaw J."/>
            <person name="Heng-Moss T."/>
            <person name="Sarath G."/>
        </authorList>
    </citation>
    <scope>NUCLEOTIDE SEQUENCE</scope>
</reference>
<evidence type="ECO:0000256" key="3">
    <source>
        <dbReference type="ARBA" id="ARBA00036807"/>
    </source>
</evidence>
<proteinExistence type="predicted"/>
<name>A0A2S2Q599_9HEMI</name>
<evidence type="ECO:0000256" key="1">
    <source>
        <dbReference type="ARBA" id="ARBA00013038"/>
    </source>
</evidence>
<reference evidence="11" key="2">
    <citation type="submission" date="2025-04" db="UniProtKB">
        <authorList>
            <consortium name="RefSeq"/>
        </authorList>
    </citation>
    <scope>IDENTIFICATION</scope>
    <source>
        <tissue evidence="11">Whole body</tissue>
    </source>
</reference>
<evidence type="ECO:0000259" key="8">
    <source>
        <dbReference type="PROSITE" id="PS50275"/>
    </source>
</evidence>
<dbReference type="RefSeq" id="XP_025422348.1">
    <property type="nucleotide sequence ID" value="XM_025566563.1"/>
</dbReference>
<dbReference type="PROSITE" id="PS50275">
    <property type="entry name" value="SAC"/>
    <property type="match status" value="1"/>
</dbReference>
<comment type="catalytic activity">
    <reaction evidence="2">
        <text>a 1,2-diacyl-sn-glycero-3-phospho-(1D-myo-inositol-3-phosphate) + H2O = a 1,2-diacyl-sn-glycero-3-phospho-(1D-myo-inositol) + phosphate</text>
        <dbReference type="Rhea" id="RHEA:12316"/>
        <dbReference type="ChEBI" id="CHEBI:15377"/>
        <dbReference type="ChEBI" id="CHEBI:43474"/>
        <dbReference type="ChEBI" id="CHEBI:57880"/>
        <dbReference type="ChEBI" id="CHEBI:58088"/>
        <dbReference type="EC" id="3.1.3.64"/>
    </reaction>
    <physiologicalReaction direction="left-to-right" evidence="2">
        <dbReference type="Rhea" id="RHEA:12317"/>
    </physiologicalReaction>
</comment>
<feature type="transmembrane region" description="Helical" evidence="7">
    <location>
        <begin position="557"/>
        <end position="580"/>
    </location>
</feature>
<evidence type="ECO:0000313" key="9">
    <source>
        <dbReference type="EMBL" id="MBY72909.1"/>
    </source>
</evidence>
<dbReference type="EMBL" id="GGMS01003706">
    <property type="protein sequence ID" value="MBY72909.1"/>
    <property type="molecule type" value="Transcribed_RNA"/>
</dbReference>
<dbReference type="GO" id="GO:0005783">
    <property type="term" value="C:endoplasmic reticulum"/>
    <property type="evidence" value="ECO:0007669"/>
    <property type="project" value="TreeGrafter"/>
</dbReference>
<evidence type="ECO:0000256" key="5">
    <source>
        <dbReference type="ARBA" id="ARBA00041396"/>
    </source>
</evidence>
<dbReference type="AlphaFoldDB" id="A0A2S2Q599"/>
<evidence type="ECO:0000313" key="10">
    <source>
        <dbReference type="Proteomes" id="UP000694846"/>
    </source>
</evidence>
<evidence type="ECO:0000256" key="2">
    <source>
        <dbReference type="ARBA" id="ARBA00036631"/>
    </source>
</evidence>
<protein>
    <recommendedName>
        <fullName evidence="4">Phosphatidylinositol-3-phosphatase SAC1</fullName>
        <ecNumber evidence="1">3.1.3.64</ecNumber>
    </recommendedName>
    <alternativeName>
        <fullName evidence="6">Phosphatidylinositol-4-phosphate phosphatase</fullName>
    </alternativeName>
    <alternativeName>
        <fullName evidence="5">Suppressor of actin mutations 1-like protein</fullName>
    </alternativeName>
</protein>
<dbReference type="Proteomes" id="UP000694846">
    <property type="component" value="Unplaced"/>
</dbReference>
<gene>
    <name evidence="9" type="primary">Sac1_1</name>
    <name evidence="11" type="synonym">LOC112692047</name>
    <name evidence="9" type="ORF">g.36526</name>
</gene>
<dbReference type="PANTHER" id="PTHR45662:SF2">
    <property type="entry name" value="PHOSPHATIDYLINOSITOL-3-PHOSPHATASE SAC1"/>
    <property type="match status" value="1"/>
</dbReference>
<keyword evidence="7" id="KW-0472">Membrane</keyword>
<comment type="catalytic activity">
    <reaction evidence="3">
        <text>a 1,2-diacyl-sn-glycero-3-phospho-(1D-myo-inositol 4-phosphate) + H2O = a 1,2-diacyl-sn-glycero-3-phospho-(1D-myo-inositol) + phosphate</text>
        <dbReference type="Rhea" id="RHEA:55652"/>
        <dbReference type="ChEBI" id="CHEBI:15377"/>
        <dbReference type="ChEBI" id="CHEBI:43474"/>
        <dbReference type="ChEBI" id="CHEBI:57880"/>
        <dbReference type="ChEBI" id="CHEBI:58178"/>
    </reaction>
    <physiologicalReaction direction="left-to-right" evidence="3">
        <dbReference type="Rhea" id="RHEA:55653"/>
    </physiologicalReaction>
</comment>
<dbReference type="GO" id="GO:0043812">
    <property type="term" value="F:phosphatidylinositol-4-phosphate phosphatase activity"/>
    <property type="evidence" value="ECO:0007669"/>
    <property type="project" value="TreeGrafter"/>
</dbReference>
<dbReference type="OrthoDB" id="405996at2759"/>
<dbReference type="PANTHER" id="PTHR45662">
    <property type="entry name" value="PHOSPHATIDYLINOSITIDE PHOSPHATASE SAC1"/>
    <property type="match status" value="1"/>
</dbReference>
<evidence type="ECO:0000256" key="4">
    <source>
        <dbReference type="ARBA" id="ARBA00040795"/>
    </source>
</evidence>
<keyword evidence="10" id="KW-1185">Reference proteome</keyword>
<feature type="domain" description="SAC" evidence="8">
    <location>
        <begin position="131"/>
        <end position="458"/>
    </location>
</feature>
<sequence length="605" mass="70802">MNPKSVVPKDSMSIYENFYLYICPDNIFIEPVQNTNVILNIDRVDFTTQKQTNKGQIPNESNRQQISGILGIVNLLVGPYIIVIKEKKHIGKINGHDIWQLLETDMIPLPKTKLHLNETQVQMDREYLNMVKQNLNTPYYYFSYTYDLTNTMQRLYNTSAHFVNVPICERADQRFLWNYYLLNNFNLDHQEFCVPIIHGFIAINNCILNGKEFFWTIVSRRSRNRHGPRLFKRGIDQNGNVANFVETEMIVEYNDTRSSYVQTRGSIPLYWTQYPTLKYKPAMQIAQSENHLEAANKHFNEQISIYGQQILINLIDHRGAEQELETKFRDIVILLEDNKIKYEAFDFHSECKKMRWDRLSILVNRVAHEQDNLKYFLLGSDGKLLISQKGVFRTNCVDCLDRTNVVQSLLGRRMLTIMLQKLDILNFGQKVEDQLDFESLFKSVWADHADIISIQYSGTGALKTDFTRTGKRTYNGMFRDLKNSLIRYYKNNLRDGVRQDCIDLILGNYIVNVNEGVSLPCPLEVKPAIKYFMYPMILMIAFAMFMANAVFTSEYNTGTYLFLLFWGTMVMCVLSLIFYYGKEFVNYPRLSSIDNGKRIQHHHQS</sequence>
<dbReference type="EC" id="3.1.3.64" evidence="1"/>
<evidence type="ECO:0000313" key="11">
    <source>
        <dbReference type="RefSeq" id="XP_025422348.1"/>
    </source>
</evidence>
<feature type="transmembrane region" description="Helical" evidence="7">
    <location>
        <begin position="531"/>
        <end position="551"/>
    </location>
</feature>
<accession>A0A2S2Q599</accession>
<organism evidence="9">
    <name type="scientific">Sipha flava</name>
    <name type="common">yellow sugarcane aphid</name>
    <dbReference type="NCBI Taxonomy" id="143950"/>
    <lineage>
        <taxon>Eukaryota</taxon>
        <taxon>Metazoa</taxon>
        <taxon>Ecdysozoa</taxon>
        <taxon>Arthropoda</taxon>
        <taxon>Hexapoda</taxon>
        <taxon>Insecta</taxon>
        <taxon>Pterygota</taxon>
        <taxon>Neoptera</taxon>
        <taxon>Paraneoptera</taxon>
        <taxon>Hemiptera</taxon>
        <taxon>Sternorrhyncha</taxon>
        <taxon>Aphidomorpha</taxon>
        <taxon>Aphidoidea</taxon>
        <taxon>Aphididae</taxon>
        <taxon>Sipha</taxon>
    </lineage>
</organism>
<keyword evidence="7" id="KW-0812">Transmembrane</keyword>
<evidence type="ECO:0000256" key="6">
    <source>
        <dbReference type="ARBA" id="ARBA00041911"/>
    </source>
</evidence>
<dbReference type="Pfam" id="PF02383">
    <property type="entry name" value="Syja_N"/>
    <property type="match status" value="1"/>
</dbReference>
<evidence type="ECO:0000256" key="7">
    <source>
        <dbReference type="SAM" id="Phobius"/>
    </source>
</evidence>
<dbReference type="GO" id="GO:0004438">
    <property type="term" value="F:phosphatidylinositol-3-phosphate phosphatase activity"/>
    <property type="evidence" value="ECO:0007669"/>
    <property type="project" value="UniProtKB-EC"/>
</dbReference>
<dbReference type="GO" id="GO:0046856">
    <property type="term" value="P:phosphatidylinositol dephosphorylation"/>
    <property type="evidence" value="ECO:0007669"/>
    <property type="project" value="TreeGrafter"/>
</dbReference>
<keyword evidence="7" id="KW-1133">Transmembrane helix</keyword>
<dbReference type="InterPro" id="IPR002013">
    <property type="entry name" value="SAC_dom"/>
</dbReference>